<dbReference type="PROSITE" id="PS51257">
    <property type="entry name" value="PROKAR_LIPOPROTEIN"/>
    <property type="match status" value="1"/>
</dbReference>
<sequence length="235" mass="26163">MLSRKLKLLVLLLAVPVILFGCGTDKGKNLEMGEITYEIIKIPSAEFEKLYQGEFAGWYDENHKVEGLHSFTDGKERYLLLSAGEKPTGGYYLENLVILGREKEIEVKAKLHAPGKDEIVTMAFSYPHLLVRIAEDGRQLVFGGIEGNVEPKESDIRKDTGRFMGQIDSNSIEVKVSGVPEGISLRAFQLGDSIKEGFDKYGLEPGDEISFTYKTPGNGERPVIIELSKVNHSRL</sequence>
<dbReference type="Pfam" id="PF14343">
    <property type="entry name" value="PrcB_C"/>
    <property type="match status" value="1"/>
</dbReference>
<accession>A0A8A0RJJ0</accession>
<dbReference type="Proteomes" id="UP000662904">
    <property type="component" value="Chromosome"/>
</dbReference>
<reference evidence="2" key="1">
    <citation type="submission" date="2020-07" db="EMBL/GenBank/DDBJ databases">
        <title>Koleobacter methoxysyntrophicus gen. nov., sp. nov., a novel anaerobic bacterium isolated from deep subsurface oil field and proposal of Koleobacterales ord. nov. in the phylum Firmicutes.</title>
        <authorList>
            <person name="Sakamoto S."/>
            <person name="Tamaki H."/>
        </authorList>
    </citation>
    <scope>NUCLEOTIDE SEQUENCE</scope>
    <source>
        <strain evidence="2">NRmbB1</strain>
    </source>
</reference>
<dbReference type="AlphaFoldDB" id="A0A8A0RJJ0"/>
<dbReference type="EMBL" id="CP059066">
    <property type="protein sequence ID" value="QSQ08383.1"/>
    <property type="molecule type" value="Genomic_DNA"/>
</dbReference>
<evidence type="ECO:0000259" key="1">
    <source>
        <dbReference type="Pfam" id="PF14343"/>
    </source>
</evidence>
<feature type="domain" description="PrcB C-terminal" evidence="1">
    <location>
        <begin position="78"/>
        <end position="133"/>
    </location>
</feature>
<proteinExistence type="predicted"/>
<dbReference type="RefSeq" id="WP_206708597.1">
    <property type="nucleotide sequence ID" value="NZ_CP059066.1"/>
</dbReference>
<dbReference type="KEGG" id="kme:H0A61_00705"/>
<gene>
    <name evidence="2" type="ORF">H0A61_00705</name>
</gene>
<evidence type="ECO:0000313" key="2">
    <source>
        <dbReference type="EMBL" id="QSQ08383.1"/>
    </source>
</evidence>
<name>A0A8A0RJJ0_9FIRM</name>
<dbReference type="InterPro" id="IPR025748">
    <property type="entry name" value="PrcB_C_dom"/>
</dbReference>
<protein>
    <recommendedName>
        <fullName evidence="1">PrcB C-terminal domain-containing protein</fullName>
    </recommendedName>
</protein>
<organism evidence="2 3">
    <name type="scientific">Koleobacter methoxysyntrophicus</name>
    <dbReference type="NCBI Taxonomy" id="2751313"/>
    <lineage>
        <taxon>Bacteria</taxon>
        <taxon>Bacillati</taxon>
        <taxon>Bacillota</taxon>
        <taxon>Clostridia</taxon>
        <taxon>Koleobacterales</taxon>
        <taxon>Koleobacteraceae</taxon>
        <taxon>Koleobacter</taxon>
    </lineage>
</organism>
<keyword evidence="3" id="KW-1185">Reference proteome</keyword>
<evidence type="ECO:0000313" key="3">
    <source>
        <dbReference type="Proteomes" id="UP000662904"/>
    </source>
</evidence>